<keyword evidence="3" id="KW-1185">Reference proteome</keyword>
<reference evidence="2" key="1">
    <citation type="submission" date="2022-04" db="EMBL/GenBank/DDBJ databases">
        <title>Roseomonas acroporae sp. nov., isolated from coral Acropora digitifera.</title>
        <authorList>
            <person name="Sun H."/>
        </authorList>
    </citation>
    <scope>NUCLEOTIDE SEQUENCE</scope>
    <source>
        <strain evidence="2">NAR14</strain>
    </source>
</reference>
<evidence type="ECO:0000256" key="1">
    <source>
        <dbReference type="SAM" id="MobiDB-lite"/>
    </source>
</evidence>
<evidence type="ECO:0000313" key="3">
    <source>
        <dbReference type="Proteomes" id="UP001139516"/>
    </source>
</evidence>
<accession>A0A9X1YBD1</accession>
<evidence type="ECO:0000313" key="2">
    <source>
        <dbReference type="EMBL" id="MCK8787639.1"/>
    </source>
</evidence>
<feature type="compositionally biased region" description="Low complexity" evidence="1">
    <location>
        <begin position="150"/>
        <end position="164"/>
    </location>
</feature>
<sequence>MFRLTASTEPRWLELPHGVRIRVRPLSGVFLVTARNAGEIALQEEAKQAGEAARAGAPLDPRDLNVLNTDFVAARLEWAKAEHLGRHGILAWEGVVDEAGAPVPYTHDNAVAIATDPSLMRPFLEAYFATLTPAFFEGEGSGRSSDTATEEAPATAEAAPAETIPEPEPQSAAETAQPE</sequence>
<proteinExistence type="predicted"/>
<dbReference type="AlphaFoldDB" id="A0A9X1YBD1"/>
<dbReference type="RefSeq" id="WP_248669689.1">
    <property type="nucleotide sequence ID" value="NZ_JALPRX010000136.1"/>
</dbReference>
<protein>
    <submittedName>
        <fullName evidence="2">Uncharacterized protein</fullName>
    </submittedName>
</protein>
<dbReference type="EMBL" id="JALPRX010000136">
    <property type="protein sequence ID" value="MCK8787639.1"/>
    <property type="molecule type" value="Genomic_DNA"/>
</dbReference>
<comment type="caution">
    <text evidence="2">The sequence shown here is derived from an EMBL/GenBank/DDBJ whole genome shotgun (WGS) entry which is preliminary data.</text>
</comment>
<organism evidence="2 3">
    <name type="scientific">Roseomonas acroporae</name>
    <dbReference type="NCBI Taxonomy" id="2937791"/>
    <lineage>
        <taxon>Bacteria</taxon>
        <taxon>Pseudomonadati</taxon>
        <taxon>Pseudomonadota</taxon>
        <taxon>Alphaproteobacteria</taxon>
        <taxon>Acetobacterales</taxon>
        <taxon>Roseomonadaceae</taxon>
        <taxon>Roseomonas</taxon>
    </lineage>
</organism>
<name>A0A9X1YBD1_9PROT</name>
<gene>
    <name evidence="2" type="ORF">M0638_25050</name>
</gene>
<dbReference type="Proteomes" id="UP001139516">
    <property type="component" value="Unassembled WGS sequence"/>
</dbReference>
<feature type="region of interest" description="Disordered" evidence="1">
    <location>
        <begin position="138"/>
        <end position="179"/>
    </location>
</feature>